<keyword evidence="2" id="KW-0804">Transcription</keyword>
<evidence type="ECO:0000256" key="9">
    <source>
        <dbReference type="SAM" id="MobiDB-lite"/>
    </source>
</evidence>
<evidence type="ECO:0000313" key="11">
    <source>
        <dbReference type="EMBL" id="KIR48723.1"/>
    </source>
</evidence>
<evidence type="ECO:0000256" key="4">
    <source>
        <dbReference type="ARBA" id="ARBA00037349"/>
    </source>
</evidence>
<feature type="compositionally biased region" description="Acidic residues" evidence="9">
    <location>
        <begin position="38"/>
        <end position="51"/>
    </location>
</feature>
<protein>
    <recommendedName>
        <fullName evidence="7">Transcription factor IWS1</fullName>
    </recommendedName>
    <alternativeName>
        <fullName evidence="6">Transcription factor iws1</fullName>
    </alternativeName>
</protein>
<dbReference type="GO" id="GO:0005634">
    <property type="term" value="C:nucleus"/>
    <property type="evidence" value="ECO:0007669"/>
    <property type="project" value="UniProtKB-SubCell"/>
</dbReference>
<organism evidence="11">
    <name type="scientific">Cryptococcus bacillisporus CA1280</name>
    <dbReference type="NCBI Taxonomy" id="1296109"/>
    <lineage>
        <taxon>Eukaryota</taxon>
        <taxon>Fungi</taxon>
        <taxon>Dikarya</taxon>
        <taxon>Basidiomycota</taxon>
        <taxon>Agaricomycotina</taxon>
        <taxon>Tremellomycetes</taxon>
        <taxon>Tremellales</taxon>
        <taxon>Cryptococcaceae</taxon>
        <taxon>Cryptococcus</taxon>
        <taxon>Cryptococcus gattii species complex</taxon>
    </lineage>
</organism>
<evidence type="ECO:0000256" key="5">
    <source>
        <dbReference type="ARBA" id="ARBA00037992"/>
    </source>
</evidence>
<proteinExistence type="inferred from homology"/>
<feature type="compositionally biased region" description="Acidic residues" evidence="9">
    <location>
        <begin position="180"/>
        <end position="189"/>
    </location>
</feature>
<feature type="domain" description="TFIIS N-terminal" evidence="10">
    <location>
        <begin position="289"/>
        <end position="366"/>
    </location>
</feature>
<evidence type="ECO:0000256" key="2">
    <source>
        <dbReference type="ARBA" id="ARBA00023163"/>
    </source>
</evidence>
<feature type="region of interest" description="Disordered" evidence="9">
    <location>
        <begin position="1"/>
        <end position="194"/>
    </location>
</feature>
<keyword evidence="1" id="KW-0805">Transcription regulation</keyword>
<dbReference type="InterPro" id="IPR017923">
    <property type="entry name" value="TFIIS_N"/>
</dbReference>
<evidence type="ECO:0000256" key="7">
    <source>
        <dbReference type="ARBA" id="ARBA00073847"/>
    </source>
</evidence>
<evidence type="ECO:0000259" key="10">
    <source>
        <dbReference type="PROSITE" id="PS51319"/>
    </source>
</evidence>
<feature type="compositionally biased region" description="Basic residues" evidence="9">
    <location>
        <begin position="163"/>
        <end position="175"/>
    </location>
</feature>
<dbReference type="InterPro" id="IPR035441">
    <property type="entry name" value="TFIIS/LEDGF_dom_sf"/>
</dbReference>
<dbReference type="PROSITE" id="PS51319">
    <property type="entry name" value="TFIIS_N"/>
    <property type="match status" value="1"/>
</dbReference>
<dbReference type="Pfam" id="PF08711">
    <property type="entry name" value="Med26"/>
    <property type="match status" value="1"/>
</dbReference>
<dbReference type="Gene3D" id="1.20.930.10">
    <property type="entry name" value="Conserved domain common to transcription factors TFIIS, elongin A, CRSP70"/>
    <property type="match status" value="1"/>
</dbReference>
<gene>
    <name evidence="11" type="ORF">I312_01793</name>
</gene>
<accession>A0A0D0UKK4</accession>
<dbReference type="EMBL" id="KN847976">
    <property type="protein sequence ID" value="KIR48723.1"/>
    <property type="molecule type" value="Genomic_DNA"/>
</dbReference>
<evidence type="ECO:0000256" key="8">
    <source>
        <dbReference type="PROSITE-ProRule" id="PRU00649"/>
    </source>
</evidence>
<dbReference type="OrthoDB" id="21124at2759"/>
<evidence type="ECO:0000256" key="1">
    <source>
        <dbReference type="ARBA" id="ARBA00023015"/>
    </source>
</evidence>
<feature type="compositionally biased region" description="Polar residues" evidence="9">
    <location>
        <begin position="53"/>
        <end position="63"/>
    </location>
</feature>
<comment type="subcellular location">
    <subcellularLocation>
        <location evidence="8">Nucleus</location>
    </subcellularLocation>
</comment>
<comment type="function">
    <text evidence="4">Transcription factor involved in RNA polymerase II transcription regulation. May function in both SPT15/TBP post-recruitment and recruitment steps of transcription.</text>
</comment>
<comment type="similarity">
    <text evidence="5">Belongs to the IWS1 family.</text>
</comment>
<feature type="compositionally biased region" description="Gly residues" evidence="9">
    <location>
        <begin position="385"/>
        <end position="395"/>
    </location>
</feature>
<evidence type="ECO:0000256" key="6">
    <source>
        <dbReference type="ARBA" id="ARBA00073448"/>
    </source>
</evidence>
<dbReference type="PANTHER" id="PTHR46010:SF1">
    <property type="entry name" value="PROTEIN IWS1 HOMOLOG"/>
    <property type="match status" value="1"/>
</dbReference>
<evidence type="ECO:0000256" key="3">
    <source>
        <dbReference type="ARBA" id="ARBA00023242"/>
    </source>
</evidence>
<sequence length="475" mass="54015">MSSPALDTVPGQTKEQDLPNEVQAQEHSSVEPTPEVPVEPESDSQDDEEQPEAQVSEQEQGNAVGQERLQDQEDQEQGAELVPQRTTAEEQEETRDELYNEVFGNQGSDASDLSDDEDARMDEGDKYVPATLTSAAKIPKFKKSKRDDEDEDEDEDDEDGRGERRRKKKKKAERRRQREEEEEEEEAPLLDEATQRRLALEERIDAIGKKPKAVRRKKKGDDDVDIVDSYHDDICARLRDRMIAAADKDEAANKIKMPGTAKLAMLDEVMAVLRNTTLWQSIVDNGVLEAVKRWLEPLPDKSLPSVGIQKAIFEVLPKMDLDTTTLKECRLGPIVLFYTKTKRVTPAINRQADALVQAWSRPIIKRPANYRSRYIESQNEVEQSQGGGSGTGGGYSQSQRGTGERRFKRFDVKKALEENAHRKGARLQIVQDVQYTVAPEPKTQHQAEEMQHVSRIQQDNKKFNRFARQVKTKKH</sequence>
<feature type="compositionally biased region" description="Acidic residues" evidence="9">
    <location>
        <begin position="148"/>
        <end position="160"/>
    </location>
</feature>
<dbReference type="PANTHER" id="PTHR46010">
    <property type="entry name" value="PROTEIN IWS1 HOMOLOG"/>
    <property type="match status" value="1"/>
</dbReference>
<reference evidence="11" key="1">
    <citation type="submission" date="2015-01" db="EMBL/GenBank/DDBJ databases">
        <title>The Genome Sequence of Cryptococcus gattii CA1280.</title>
        <authorList>
            <consortium name="The Broad Institute Genomics Platform"/>
            <person name="Cuomo C."/>
            <person name="Litvintseva A."/>
            <person name="Chen Y."/>
            <person name="Heitman J."/>
            <person name="Sun S."/>
            <person name="Springer D."/>
            <person name="Dromer F."/>
            <person name="Young S."/>
            <person name="Zeng Q."/>
            <person name="Gargeya S."/>
            <person name="Abouelleil A."/>
            <person name="Alvarado L."/>
            <person name="Chapman S.B."/>
            <person name="Gainer-Dewar J."/>
            <person name="Goldberg J."/>
            <person name="Griggs A."/>
            <person name="Gujja S."/>
            <person name="Hansen M."/>
            <person name="Howarth C."/>
            <person name="Imamovic A."/>
            <person name="Larimer J."/>
            <person name="Murphy C."/>
            <person name="Naylor J."/>
            <person name="Pearson M."/>
            <person name="Priest M."/>
            <person name="Roberts A."/>
            <person name="Saif S."/>
            <person name="Shea T."/>
            <person name="Sykes S."/>
            <person name="Wortman J."/>
            <person name="Nusbaum C."/>
            <person name="Birren B."/>
        </authorList>
    </citation>
    <scope>NUCLEOTIDE SEQUENCE [LARGE SCALE GENOMIC DNA]</scope>
    <source>
        <strain evidence="11">CA1280</strain>
    </source>
</reference>
<feature type="region of interest" description="Disordered" evidence="9">
    <location>
        <begin position="377"/>
        <end position="407"/>
    </location>
</feature>
<name>A0A0D0UKK4_CRYGA</name>
<dbReference type="AlphaFoldDB" id="A0A0D0UKK4"/>
<feature type="compositionally biased region" description="Polar residues" evidence="9">
    <location>
        <begin position="1"/>
        <end position="13"/>
    </location>
</feature>
<dbReference type="FunFam" id="1.20.930.10:FF:000013">
    <property type="entry name" value="Transcription factor IWS1"/>
    <property type="match status" value="1"/>
</dbReference>
<dbReference type="HOGENOM" id="CLU_045275_2_2_1"/>
<dbReference type="InterPro" id="IPR051037">
    <property type="entry name" value="RNAPII_TF_IWS1"/>
</dbReference>
<keyword evidence="3 8" id="KW-0539">Nucleus</keyword>
<dbReference type="GO" id="GO:0016973">
    <property type="term" value="P:poly(A)+ mRNA export from nucleus"/>
    <property type="evidence" value="ECO:0007669"/>
    <property type="project" value="TreeGrafter"/>
</dbReference>